<keyword evidence="3 6" id="KW-0812">Transmembrane</keyword>
<dbReference type="AlphaFoldDB" id="A0A8J3ADT4"/>
<reference evidence="8" key="2">
    <citation type="submission" date="2020-09" db="EMBL/GenBank/DDBJ databases">
        <authorList>
            <person name="Sun Q."/>
            <person name="Zhou Y."/>
        </authorList>
    </citation>
    <scope>NUCLEOTIDE SEQUENCE</scope>
    <source>
        <strain evidence="8">CGMCC 1.14988</strain>
    </source>
</reference>
<protein>
    <recommendedName>
        <fullName evidence="7">RDD domain-containing protein</fullName>
    </recommendedName>
</protein>
<feature type="transmembrane region" description="Helical" evidence="6">
    <location>
        <begin position="18"/>
        <end position="40"/>
    </location>
</feature>
<dbReference type="PANTHER" id="PTHR36115">
    <property type="entry name" value="PROLINE-RICH ANTIGEN HOMOLOG-RELATED"/>
    <property type="match status" value="1"/>
</dbReference>
<comment type="subcellular location">
    <subcellularLocation>
        <location evidence="1">Cell membrane</location>
        <topology evidence="1">Multi-pass membrane protein</topology>
    </subcellularLocation>
</comment>
<dbReference type="Pfam" id="PF06271">
    <property type="entry name" value="RDD"/>
    <property type="match status" value="1"/>
</dbReference>
<evidence type="ECO:0000259" key="7">
    <source>
        <dbReference type="Pfam" id="PF06271"/>
    </source>
</evidence>
<evidence type="ECO:0000313" key="9">
    <source>
        <dbReference type="Proteomes" id="UP000650511"/>
    </source>
</evidence>
<keyword evidence="2" id="KW-1003">Cell membrane</keyword>
<keyword evidence="4 6" id="KW-1133">Transmembrane helix</keyword>
<evidence type="ECO:0000256" key="1">
    <source>
        <dbReference type="ARBA" id="ARBA00004651"/>
    </source>
</evidence>
<dbReference type="EMBL" id="BMHA01000006">
    <property type="protein sequence ID" value="GGI06336.1"/>
    <property type="molecule type" value="Genomic_DNA"/>
</dbReference>
<dbReference type="InterPro" id="IPR010432">
    <property type="entry name" value="RDD"/>
</dbReference>
<proteinExistence type="predicted"/>
<dbReference type="RefSeq" id="WP_165404113.1">
    <property type="nucleotide sequence ID" value="NZ_BMHA01000006.1"/>
</dbReference>
<organism evidence="8 9">
    <name type="scientific">Egicoccus halophilus</name>
    <dbReference type="NCBI Taxonomy" id="1670830"/>
    <lineage>
        <taxon>Bacteria</taxon>
        <taxon>Bacillati</taxon>
        <taxon>Actinomycetota</taxon>
        <taxon>Nitriliruptoria</taxon>
        <taxon>Egicoccales</taxon>
        <taxon>Egicoccaceae</taxon>
        <taxon>Egicoccus</taxon>
    </lineage>
</organism>
<name>A0A8J3ADT4_9ACTN</name>
<keyword evidence="9" id="KW-1185">Reference proteome</keyword>
<evidence type="ECO:0000256" key="6">
    <source>
        <dbReference type="SAM" id="Phobius"/>
    </source>
</evidence>
<evidence type="ECO:0000256" key="3">
    <source>
        <dbReference type="ARBA" id="ARBA00022692"/>
    </source>
</evidence>
<dbReference type="InterPro" id="IPR051791">
    <property type="entry name" value="Pra-immunoreactive"/>
</dbReference>
<evidence type="ECO:0000256" key="2">
    <source>
        <dbReference type="ARBA" id="ARBA00022475"/>
    </source>
</evidence>
<keyword evidence="5 6" id="KW-0472">Membrane</keyword>
<evidence type="ECO:0000313" key="8">
    <source>
        <dbReference type="EMBL" id="GGI06336.1"/>
    </source>
</evidence>
<feature type="domain" description="RDD" evidence="7">
    <location>
        <begin position="12"/>
        <end position="138"/>
    </location>
</feature>
<evidence type="ECO:0000256" key="5">
    <source>
        <dbReference type="ARBA" id="ARBA00023136"/>
    </source>
</evidence>
<dbReference type="Proteomes" id="UP000650511">
    <property type="component" value="Unassembled WGS sequence"/>
</dbReference>
<accession>A0A8J3ADT4</accession>
<feature type="transmembrane region" description="Helical" evidence="6">
    <location>
        <begin position="47"/>
        <end position="67"/>
    </location>
</feature>
<evidence type="ECO:0000256" key="4">
    <source>
        <dbReference type="ARBA" id="ARBA00022989"/>
    </source>
</evidence>
<sequence>MPASTTLPGEPAALGNRFVAKLVDALVILAVLVPLFLLGGPDGTDRVVTVTSALLGYVYFVVADATGGTLGKRLLQLRVVGPDGRPPGMGPSAVRNLWALTSLLPTVVGQLVAVVVSVVIAVTIARSPADVGIHDRYAATFVRAGR</sequence>
<reference evidence="8" key="1">
    <citation type="journal article" date="2014" name="Int. J. Syst. Evol. Microbiol.">
        <title>Complete genome sequence of Corynebacterium casei LMG S-19264T (=DSM 44701T), isolated from a smear-ripened cheese.</title>
        <authorList>
            <consortium name="US DOE Joint Genome Institute (JGI-PGF)"/>
            <person name="Walter F."/>
            <person name="Albersmeier A."/>
            <person name="Kalinowski J."/>
            <person name="Ruckert C."/>
        </authorList>
    </citation>
    <scope>NUCLEOTIDE SEQUENCE</scope>
    <source>
        <strain evidence="8">CGMCC 1.14988</strain>
    </source>
</reference>
<comment type="caution">
    <text evidence="8">The sequence shown here is derived from an EMBL/GenBank/DDBJ whole genome shotgun (WGS) entry which is preliminary data.</text>
</comment>
<gene>
    <name evidence="8" type="ORF">GCM10011354_18580</name>
</gene>
<dbReference type="GO" id="GO:0005886">
    <property type="term" value="C:plasma membrane"/>
    <property type="evidence" value="ECO:0007669"/>
    <property type="project" value="UniProtKB-SubCell"/>
</dbReference>
<feature type="transmembrane region" description="Helical" evidence="6">
    <location>
        <begin position="97"/>
        <end position="124"/>
    </location>
</feature>